<organism evidence="4 5">
    <name type="scientific">Botryobasidium botryosum (strain FD-172 SS1)</name>
    <dbReference type="NCBI Taxonomy" id="930990"/>
    <lineage>
        <taxon>Eukaryota</taxon>
        <taxon>Fungi</taxon>
        <taxon>Dikarya</taxon>
        <taxon>Basidiomycota</taxon>
        <taxon>Agaricomycotina</taxon>
        <taxon>Agaricomycetes</taxon>
        <taxon>Cantharellales</taxon>
        <taxon>Botryobasidiaceae</taxon>
        <taxon>Botryobasidium</taxon>
    </lineage>
</organism>
<keyword evidence="2" id="KW-0812">Transmembrane</keyword>
<evidence type="ECO:0000256" key="2">
    <source>
        <dbReference type="SAM" id="Phobius"/>
    </source>
</evidence>
<feature type="signal peptide" evidence="3">
    <location>
        <begin position="1"/>
        <end position="18"/>
    </location>
</feature>
<dbReference type="EMBL" id="KL198077">
    <property type="protein sequence ID" value="KDQ09567.1"/>
    <property type="molecule type" value="Genomic_DNA"/>
</dbReference>
<keyword evidence="5" id="KW-1185">Reference proteome</keyword>
<protein>
    <submittedName>
        <fullName evidence="4">Uncharacterized protein</fullName>
    </submittedName>
</protein>
<proteinExistence type="predicted"/>
<reference evidence="5" key="1">
    <citation type="journal article" date="2014" name="Proc. Natl. Acad. Sci. U.S.A.">
        <title>Extensive sampling of basidiomycete genomes demonstrates inadequacy of the white-rot/brown-rot paradigm for wood decay fungi.</title>
        <authorList>
            <person name="Riley R."/>
            <person name="Salamov A.A."/>
            <person name="Brown D.W."/>
            <person name="Nagy L.G."/>
            <person name="Floudas D."/>
            <person name="Held B.W."/>
            <person name="Levasseur A."/>
            <person name="Lombard V."/>
            <person name="Morin E."/>
            <person name="Otillar R."/>
            <person name="Lindquist E.A."/>
            <person name="Sun H."/>
            <person name="LaButti K.M."/>
            <person name="Schmutz J."/>
            <person name="Jabbour D."/>
            <person name="Luo H."/>
            <person name="Baker S.E."/>
            <person name="Pisabarro A.G."/>
            <person name="Walton J.D."/>
            <person name="Blanchette R.A."/>
            <person name="Henrissat B."/>
            <person name="Martin F."/>
            <person name="Cullen D."/>
            <person name="Hibbett D.S."/>
            <person name="Grigoriev I.V."/>
        </authorList>
    </citation>
    <scope>NUCLEOTIDE SEQUENCE [LARGE SCALE GENOMIC DNA]</scope>
    <source>
        <strain evidence="5">FD-172 SS1</strain>
    </source>
</reference>
<evidence type="ECO:0000313" key="4">
    <source>
        <dbReference type="EMBL" id="KDQ09567.1"/>
    </source>
</evidence>
<dbReference type="HOGENOM" id="CLU_417955_0_0_1"/>
<sequence length="656" mass="68337">MKVTILALLSIFFSPILAHALAADEYVLVHKDFMLAACAQDGGHPAVVHSAVCVHFLNAVATNNDIPIPNHQAINLPQSLAWNGYSEKLRALSGLYFKALASVRAQLAPFFPFNSSLHPTATAPACVTKSYLAPPHPPRESSVKKGFSQATPRPPPAQPTPAKVTMDRTEDVGLSPVKPASPLPDAPALREREHRPKDQLLPVEAVKTPEPMHTDKINAPLVQVSKTASLVGASVEREYESTPPPLSTLSKPEPKLSQAAKGQASVVHAPASLEDKATATGTHEPKPAIATEETNEPTPTSAPALEPTSVPTPEAAPIAPEPFVVDPTLLFAAACPALLAIAILLVAYVAQGVHWWARGASLASVDQGLVESTVVDDGVVVAVVPTAAVQVLAGPFTTPATQPIPESSLEDGTFEVMIENQEAIVPQTASTSVPVASVHIPADYSSGSDASYSSFYETNVAEYYATEAGSGGEEDKGKGPAQATEESYDVAEGNGEGSPRAENTAVFAPTSQGVSGAAISSFAAAASIFESVENKFVKSAEKGRDAEVRALSSNTSGALDGLSWKTIARPVVSSRSSAIHSSSTAAIVTEPGVLSSNVGQGHELNNRMPAHSVVAQQATPVAQAAGAVVEWDELDALVPRGDPSWFFTNRALLGQG</sequence>
<evidence type="ECO:0000256" key="1">
    <source>
        <dbReference type="SAM" id="MobiDB-lite"/>
    </source>
</evidence>
<feature type="region of interest" description="Disordered" evidence="1">
    <location>
        <begin position="468"/>
        <end position="503"/>
    </location>
</feature>
<keyword evidence="2" id="KW-1133">Transmembrane helix</keyword>
<feature type="region of interest" description="Disordered" evidence="1">
    <location>
        <begin position="132"/>
        <end position="197"/>
    </location>
</feature>
<evidence type="ECO:0000256" key="3">
    <source>
        <dbReference type="SAM" id="SignalP"/>
    </source>
</evidence>
<feature type="chain" id="PRO_5001645454" evidence="3">
    <location>
        <begin position="19"/>
        <end position="656"/>
    </location>
</feature>
<keyword evidence="2" id="KW-0472">Membrane</keyword>
<accession>A0A067MCE4</accession>
<feature type="region of interest" description="Disordered" evidence="1">
    <location>
        <begin position="236"/>
        <end position="315"/>
    </location>
</feature>
<name>A0A067MCE4_BOTB1</name>
<dbReference type="AlphaFoldDB" id="A0A067MCE4"/>
<gene>
    <name evidence="4" type="ORF">BOTBODRAFT_191036</name>
</gene>
<feature type="compositionally biased region" description="Low complexity" evidence="1">
    <location>
        <begin position="247"/>
        <end position="257"/>
    </location>
</feature>
<feature type="compositionally biased region" description="Basic and acidic residues" evidence="1">
    <location>
        <begin position="188"/>
        <end position="197"/>
    </location>
</feature>
<dbReference type="InParanoid" id="A0A067MCE4"/>
<dbReference type="Proteomes" id="UP000027195">
    <property type="component" value="Unassembled WGS sequence"/>
</dbReference>
<keyword evidence="3" id="KW-0732">Signal</keyword>
<evidence type="ECO:0000313" key="5">
    <source>
        <dbReference type="Proteomes" id="UP000027195"/>
    </source>
</evidence>
<feature type="transmembrane region" description="Helical" evidence="2">
    <location>
        <begin position="329"/>
        <end position="350"/>
    </location>
</feature>